<evidence type="ECO:0000313" key="3">
    <source>
        <dbReference type="Proteomes" id="UP001530377"/>
    </source>
</evidence>
<comment type="caution">
    <text evidence="2">The sequence shown here is derived from an EMBL/GenBank/DDBJ whole genome shotgun (WGS) entry which is preliminary data.</text>
</comment>
<feature type="region of interest" description="Disordered" evidence="1">
    <location>
        <begin position="174"/>
        <end position="223"/>
    </location>
</feature>
<feature type="compositionally biased region" description="Acidic residues" evidence="1">
    <location>
        <begin position="179"/>
        <end position="195"/>
    </location>
</feature>
<feature type="compositionally biased region" description="Polar residues" evidence="1">
    <location>
        <begin position="201"/>
        <end position="210"/>
    </location>
</feature>
<accession>A0ABD3R3V1</accession>
<evidence type="ECO:0000256" key="1">
    <source>
        <dbReference type="SAM" id="MobiDB-lite"/>
    </source>
</evidence>
<sequence length="611" mass="62189">MDISSEERGVPSLSSGGIMDVASPAPPNTNTNATTPTATATAPENEDGAPPTSAISTAPTAADDTPIVDVDDPSPYAPSPFDVYDDVDDEVYDDDKKRDRADDEALGTSSPALPHPHSYSSSRAAAAVDSSTSASSPPPMPGAYAVPGIHRGAVGLSDDDDGGGAIGAIVAHGDAYYVEPEEDGDDDGGGDDDSGGGDGNGQSRTTTSTIIGGGGYGGGDDDANHDAMTGGLLLSSTVQHVVPEATLVRDDESLIYVATITPRWHQQKQTKSMFGVLCVSLFAISIGLGFGLSGRSSSNDDAGGANSTTAIVPDLTDVICNGTECALKDWAPCVSSDECDCGCCSGEYSGGVLACTPLDETLLLGGYQPTICVGTPKVPWPRCSISKENADTCDSGCCSGHFTGGNTNCTPIAGEELRNICLNPERTNCTNEYYCIGGWVQCNASGDCDSGCCSGSLSGGVPKCVPLDAPGYFPEICMIEGYSAGPVPATTPSPTPPCVVGACLGDWSECELSSDCANECCSSVYSGGVFKCTPLDPIGYNPEICTSADGGVTPTPTPVVCVDPDCLGDWSECTSSSECANGCCSDEYSGGIFKCTPLDPVGYNAKICNAA</sequence>
<feature type="compositionally biased region" description="Acidic residues" evidence="1">
    <location>
        <begin position="83"/>
        <end position="93"/>
    </location>
</feature>
<dbReference type="AlphaFoldDB" id="A0ABD3R3V1"/>
<proteinExistence type="predicted"/>
<evidence type="ECO:0000313" key="2">
    <source>
        <dbReference type="EMBL" id="KAL3807248.1"/>
    </source>
</evidence>
<name>A0ABD3R3V1_9STRA</name>
<protein>
    <submittedName>
        <fullName evidence="2">Uncharacterized protein</fullName>
    </submittedName>
</protein>
<feature type="compositionally biased region" description="Basic and acidic residues" evidence="1">
    <location>
        <begin position="94"/>
        <end position="103"/>
    </location>
</feature>
<feature type="compositionally biased region" description="Low complexity" evidence="1">
    <location>
        <begin position="115"/>
        <end position="135"/>
    </location>
</feature>
<dbReference type="Proteomes" id="UP001530377">
    <property type="component" value="Unassembled WGS sequence"/>
</dbReference>
<feature type="compositionally biased region" description="Low complexity" evidence="1">
    <location>
        <begin position="28"/>
        <end position="67"/>
    </location>
</feature>
<keyword evidence="3" id="KW-1185">Reference proteome</keyword>
<feature type="region of interest" description="Disordered" evidence="1">
    <location>
        <begin position="1"/>
        <end position="144"/>
    </location>
</feature>
<gene>
    <name evidence="2" type="ORF">ACHAXA_007967</name>
</gene>
<reference evidence="2 3" key="1">
    <citation type="submission" date="2024-10" db="EMBL/GenBank/DDBJ databases">
        <title>Updated reference genomes for cyclostephanoid diatoms.</title>
        <authorList>
            <person name="Roberts W.R."/>
            <person name="Alverson A.J."/>
        </authorList>
    </citation>
    <scope>NUCLEOTIDE SEQUENCE [LARGE SCALE GENOMIC DNA]</scope>
    <source>
        <strain evidence="2 3">AJA228-03</strain>
    </source>
</reference>
<dbReference type="EMBL" id="JALLPB020000655">
    <property type="protein sequence ID" value="KAL3807248.1"/>
    <property type="molecule type" value="Genomic_DNA"/>
</dbReference>
<organism evidence="2 3">
    <name type="scientific">Cyclostephanos tholiformis</name>
    <dbReference type="NCBI Taxonomy" id="382380"/>
    <lineage>
        <taxon>Eukaryota</taxon>
        <taxon>Sar</taxon>
        <taxon>Stramenopiles</taxon>
        <taxon>Ochrophyta</taxon>
        <taxon>Bacillariophyta</taxon>
        <taxon>Coscinodiscophyceae</taxon>
        <taxon>Thalassiosirophycidae</taxon>
        <taxon>Stephanodiscales</taxon>
        <taxon>Stephanodiscaceae</taxon>
        <taxon>Cyclostephanos</taxon>
    </lineage>
</organism>